<dbReference type="PANTHER" id="PTHR43794">
    <property type="entry name" value="AMINOHYDROLASE SSNA-RELATED"/>
    <property type="match status" value="1"/>
</dbReference>
<dbReference type="PANTHER" id="PTHR43794:SF11">
    <property type="entry name" value="AMIDOHYDROLASE-RELATED DOMAIN-CONTAINING PROTEIN"/>
    <property type="match status" value="1"/>
</dbReference>
<keyword evidence="1 3" id="KW-0378">Hydrolase</keyword>
<sequence>MADGTEPIWGEIWIENDKITYVGAEKPTEIHWDVERNVCGNLILPGFKNAHTHSAMTFLRSYADDLPLHDWLNTQVFPMEAKLNEDLIYHLSKLAILEYLTSGITANFDMYLTPDSIVQASIDCGFRTVLTGAVNDFSQSAALIGEWYQKYNGYHPLISFELGFHAEYTTSRDILEDLAALAALYRAPVYTHNSETASEVQSCVEKTGMTPTQYLDSLHLFDYGGGGYHCVHITPEDIEIFKQRGISVITNPASNLKLASGIAPIQALLDAGVNLAIGTDGPASNNCLDMFREMFLTTALAKVRENDASAVDANAVLRMATVGGAKAMRLTDCETLTPGSQADLIVLDLNQPNMQPLNNISKNIVYSGSKQNVVLTMVAGKILYENGQFDVGEDPASIYAKANEITAQLKAQ</sequence>
<name>A0A252F5P0_9FIRM</name>
<dbReference type="SUPFAM" id="SSF51556">
    <property type="entry name" value="Metallo-dependent hydrolases"/>
    <property type="match status" value="1"/>
</dbReference>
<dbReference type="Gene3D" id="2.30.40.10">
    <property type="entry name" value="Urease, subunit C, domain 1"/>
    <property type="match status" value="1"/>
</dbReference>
<gene>
    <name evidence="3" type="ORF">CBW42_04485</name>
</gene>
<proteinExistence type="predicted"/>
<keyword evidence="4" id="KW-1185">Reference proteome</keyword>
<dbReference type="EMBL" id="NHOC01000004">
    <property type="protein sequence ID" value="OUM21098.1"/>
    <property type="molecule type" value="Genomic_DNA"/>
</dbReference>
<organism evidence="3 4">
    <name type="scientific">Butyricicoccus porcorum</name>
    <dbReference type="NCBI Taxonomy" id="1945634"/>
    <lineage>
        <taxon>Bacteria</taxon>
        <taxon>Bacillati</taxon>
        <taxon>Bacillota</taxon>
        <taxon>Clostridia</taxon>
        <taxon>Eubacteriales</taxon>
        <taxon>Butyricicoccaceae</taxon>
        <taxon>Butyricicoccus</taxon>
    </lineage>
</organism>
<reference evidence="3 4" key="1">
    <citation type="submission" date="2017-05" db="EMBL/GenBank/DDBJ databases">
        <title>Butyricicoccus porcorum sp. nov. a butyrate-producing bacterium from the swine intestinal tract.</title>
        <authorList>
            <person name="Trachsel J."/>
            <person name="Humphrey S."/>
            <person name="Allen H.K."/>
        </authorList>
    </citation>
    <scope>NUCLEOTIDE SEQUENCE [LARGE SCALE GENOMIC DNA]</scope>
    <source>
        <strain evidence="3">BB10</strain>
    </source>
</reference>
<evidence type="ECO:0000259" key="2">
    <source>
        <dbReference type="Pfam" id="PF01979"/>
    </source>
</evidence>
<accession>A0A252F5P0</accession>
<evidence type="ECO:0000313" key="4">
    <source>
        <dbReference type="Proteomes" id="UP000194903"/>
    </source>
</evidence>
<dbReference type="GO" id="GO:0016810">
    <property type="term" value="F:hydrolase activity, acting on carbon-nitrogen (but not peptide) bonds"/>
    <property type="evidence" value="ECO:0007669"/>
    <property type="project" value="InterPro"/>
</dbReference>
<comment type="caution">
    <text evidence="3">The sequence shown here is derived from an EMBL/GenBank/DDBJ whole genome shotgun (WGS) entry which is preliminary data.</text>
</comment>
<dbReference type="InterPro" id="IPR006680">
    <property type="entry name" value="Amidohydro-rel"/>
</dbReference>
<feature type="domain" description="Amidohydrolase-related" evidence="2">
    <location>
        <begin position="43"/>
        <end position="383"/>
    </location>
</feature>
<dbReference type="Proteomes" id="UP000194903">
    <property type="component" value="Unassembled WGS sequence"/>
</dbReference>
<evidence type="ECO:0000256" key="1">
    <source>
        <dbReference type="ARBA" id="ARBA00022801"/>
    </source>
</evidence>
<protein>
    <submittedName>
        <fullName evidence="3">Amidohydrolase</fullName>
    </submittedName>
</protein>
<dbReference type="InterPro" id="IPR050287">
    <property type="entry name" value="MTA/SAH_deaminase"/>
</dbReference>
<dbReference type="InterPro" id="IPR032466">
    <property type="entry name" value="Metal_Hydrolase"/>
</dbReference>
<dbReference type="SUPFAM" id="SSF51338">
    <property type="entry name" value="Composite domain of metallo-dependent hydrolases"/>
    <property type="match status" value="2"/>
</dbReference>
<dbReference type="AlphaFoldDB" id="A0A252F5P0"/>
<dbReference type="Gene3D" id="3.20.20.140">
    <property type="entry name" value="Metal-dependent hydrolases"/>
    <property type="match status" value="1"/>
</dbReference>
<dbReference type="CDD" id="cd01298">
    <property type="entry name" value="ATZ_TRZ_like"/>
    <property type="match status" value="1"/>
</dbReference>
<dbReference type="Pfam" id="PF01979">
    <property type="entry name" value="Amidohydro_1"/>
    <property type="match status" value="1"/>
</dbReference>
<evidence type="ECO:0000313" key="3">
    <source>
        <dbReference type="EMBL" id="OUM21098.1"/>
    </source>
</evidence>
<dbReference type="InterPro" id="IPR011059">
    <property type="entry name" value="Metal-dep_hydrolase_composite"/>
</dbReference>
<dbReference type="OrthoDB" id="9807210at2"/>